<sequence>MNLNDEVRKYIDDLFKDVGKSQQLFDLKQELVTNMHERIKDYQKQGMSDEEAFKEAKVSMGDLSGLVDDMREAGREEAKGEVYSSMTNRISTGGIVISVMLIVFGFLMTISMNFMDVAAPAKSGTSIFIVIGGAILTYSLLARETARKYAMNRIRAVLYALAVGVSLFGIFVGVTSGLATGEMFIAFSSSTIFLVIGIGMFVSLMLSEKVDRTK</sequence>
<dbReference type="Proteomes" id="UP000276443">
    <property type="component" value="Unassembled WGS sequence"/>
</dbReference>
<name>A0A3N5C517_9BACI</name>
<comment type="caution">
    <text evidence="2">The sequence shown here is derived from an EMBL/GenBank/DDBJ whole genome shotgun (WGS) entry which is preliminary data.</text>
</comment>
<evidence type="ECO:0000313" key="2">
    <source>
        <dbReference type="EMBL" id="RPF53245.1"/>
    </source>
</evidence>
<feature type="transmembrane region" description="Helical" evidence="1">
    <location>
        <begin position="126"/>
        <end position="144"/>
    </location>
</feature>
<dbReference type="InterPro" id="IPR047928">
    <property type="entry name" value="Perm_prefix_1"/>
</dbReference>
<dbReference type="AlphaFoldDB" id="A0A3N5C517"/>
<proteinExistence type="predicted"/>
<keyword evidence="1" id="KW-1133">Transmembrane helix</keyword>
<organism evidence="2 3">
    <name type="scientific">Aquisalibacillus elongatus</name>
    <dbReference type="NCBI Taxonomy" id="485577"/>
    <lineage>
        <taxon>Bacteria</taxon>
        <taxon>Bacillati</taxon>
        <taxon>Bacillota</taxon>
        <taxon>Bacilli</taxon>
        <taxon>Bacillales</taxon>
        <taxon>Bacillaceae</taxon>
        <taxon>Aquisalibacillus</taxon>
    </lineage>
</organism>
<dbReference type="RefSeq" id="WP_124221659.1">
    <property type="nucleotide sequence ID" value="NZ_RKRF01000009.1"/>
</dbReference>
<accession>A0A3N5C517</accession>
<evidence type="ECO:0000256" key="1">
    <source>
        <dbReference type="SAM" id="Phobius"/>
    </source>
</evidence>
<dbReference type="OrthoDB" id="2963492at2"/>
<dbReference type="NCBIfam" id="NF038403">
    <property type="entry name" value="perm_prefix_1"/>
    <property type="match status" value="1"/>
</dbReference>
<protein>
    <submittedName>
        <fullName evidence="2">Uncharacterized protein</fullName>
    </submittedName>
</protein>
<feature type="transmembrane region" description="Helical" evidence="1">
    <location>
        <begin position="184"/>
        <end position="206"/>
    </location>
</feature>
<feature type="transmembrane region" description="Helical" evidence="1">
    <location>
        <begin position="156"/>
        <end position="178"/>
    </location>
</feature>
<dbReference type="EMBL" id="RKRF01000009">
    <property type="protein sequence ID" value="RPF53245.1"/>
    <property type="molecule type" value="Genomic_DNA"/>
</dbReference>
<keyword evidence="1" id="KW-0812">Transmembrane</keyword>
<keyword evidence="3" id="KW-1185">Reference proteome</keyword>
<keyword evidence="1" id="KW-0472">Membrane</keyword>
<evidence type="ECO:0000313" key="3">
    <source>
        <dbReference type="Proteomes" id="UP000276443"/>
    </source>
</evidence>
<reference evidence="2 3" key="1">
    <citation type="submission" date="2018-11" db="EMBL/GenBank/DDBJ databases">
        <title>Genomic Encyclopedia of Type Strains, Phase IV (KMG-IV): sequencing the most valuable type-strain genomes for metagenomic binning, comparative biology and taxonomic classification.</title>
        <authorList>
            <person name="Goeker M."/>
        </authorList>
    </citation>
    <scope>NUCLEOTIDE SEQUENCE [LARGE SCALE GENOMIC DNA]</scope>
    <source>
        <strain evidence="2 3">DSM 18090</strain>
    </source>
</reference>
<gene>
    <name evidence="2" type="ORF">EDC24_1742</name>
</gene>
<feature type="transmembrane region" description="Helical" evidence="1">
    <location>
        <begin position="94"/>
        <end position="114"/>
    </location>
</feature>